<reference evidence="9 10" key="1">
    <citation type="submission" date="2017-10" db="EMBL/GenBank/DDBJ databases">
        <title>Genome of an Actinobacterium that displays light-enhanced growth.</title>
        <authorList>
            <person name="Maresca J.A."/>
            <person name="Hempel P."/>
            <person name="Shevchenko O."/>
            <person name="Miller K.J."/>
            <person name="Hahn M.W."/>
        </authorList>
    </citation>
    <scope>NUCLEOTIDE SEQUENCE [LARGE SCALE GENOMIC DNA]</scope>
    <source>
        <strain evidence="9 10">MWH-Mo1</strain>
    </source>
</reference>
<dbReference type="NCBIfam" id="NF003765">
    <property type="entry name" value="PRK05359.1"/>
    <property type="match status" value="1"/>
</dbReference>
<name>A0A2Z3RYR0_9MICO</name>
<dbReference type="PANTHER" id="PTHR11046:SF0">
    <property type="entry name" value="OLIGORIBONUCLEASE, MITOCHONDRIAL"/>
    <property type="match status" value="1"/>
</dbReference>
<evidence type="ECO:0000313" key="9">
    <source>
        <dbReference type="EMBL" id="AWR21671.1"/>
    </source>
</evidence>
<feature type="domain" description="Exonuclease" evidence="8">
    <location>
        <begin position="1"/>
        <end position="174"/>
    </location>
</feature>
<accession>A0A2Z3RYR0</accession>
<keyword evidence="4 7" id="KW-0269">Exonuclease</keyword>
<dbReference type="InterPro" id="IPR036397">
    <property type="entry name" value="RNaseH_sf"/>
</dbReference>
<evidence type="ECO:0000313" key="10">
    <source>
        <dbReference type="Proteomes" id="UP000246894"/>
    </source>
</evidence>
<dbReference type="SUPFAM" id="SSF53098">
    <property type="entry name" value="Ribonuclease H-like"/>
    <property type="match status" value="1"/>
</dbReference>
<gene>
    <name evidence="7" type="primary">orn</name>
    <name evidence="9" type="ORF">AURMO_01076</name>
</gene>
<feature type="active site" evidence="7">
    <location>
        <position position="122"/>
    </location>
</feature>
<sequence length="197" mass="21923">MVWIDCEMTGLNLDVDELVEVAVIITDSELNAVHEGFDIVINPSQAALDNMGEFVTNMHTTSGLIEEIPHGVSLEEAETQVLAYINEHVPEGQKPPMCGNSIGTDRAFIVRYMPNVDARLHYRNIDVSSLKELARRWYPRVYFNSPSKDGGHRALADIQESIRELDYYRQALLVAEPGPNSEEAGKISADIVAKHSS</sequence>
<evidence type="ECO:0000256" key="5">
    <source>
        <dbReference type="ARBA" id="ARBA00057155"/>
    </source>
</evidence>
<dbReference type="SMART" id="SM00479">
    <property type="entry name" value="EXOIII"/>
    <property type="match status" value="1"/>
</dbReference>
<keyword evidence="2 7" id="KW-0540">Nuclease</keyword>
<dbReference type="AlphaFoldDB" id="A0A2Z3RYR0"/>
<evidence type="ECO:0000256" key="2">
    <source>
        <dbReference type="ARBA" id="ARBA00022722"/>
    </source>
</evidence>
<dbReference type="EMBL" id="CP023994">
    <property type="protein sequence ID" value="AWR21671.1"/>
    <property type="molecule type" value="Genomic_DNA"/>
</dbReference>
<dbReference type="InterPro" id="IPR022894">
    <property type="entry name" value="Oligoribonuclease"/>
</dbReference>
<dbReference type="FunFam" id="3.30.420.10:FF:000003">
    <property type="entry name" value="Oligoribonuclease"/>
    <property type="match status" value="1"/>
</dbReference>
<evidence type="ECO:0000256" key="7">
    <source>
        <dbReference type="HAMAP-Rule" id="MF_00045"/>
    </source>
</evidence>
<protein>
    <recommendedName>
        <fullName evidence="6 7">Oligoribonuclease</fullName>
        <ecNumber evidence="7">3.1.-.-</ecNumber>
    </recommendedName>
</protein>
<dbReference type="GO" id="GO:0005737">
    <property type="term" value="C:cytoplasm"/>
    <property type="evidence" value="ECO:0007669"/>
    <property type="project" value="UniProtKB-SubCell"/>
</dbReference>
<evidence type="ECO:0000256" key="4">
    <source>
        <dbReference type="ARBA" id="ARBA00022839"/>
    </source>
</evidence>
<dbReference type="PANTHER" id="PTHR11046">
    <property type="entry name" value="OLIGORIBONUCLEASE, MITOCHONDRIAL"/>
    <property type="match status" value="1"/>
</dbReference>
<comment type="similarity">
    <text evidence="1 7">Belongs to the oligoribonuclease family.</text>
</comment>
<dbReference type="CDD" id="cd06135">
    <property type="entry name" value="Orn"/>
    <property type="match status" value="1"/>
</dbReference>
<evidence type="ECO:0000259" key="8">
    <source>
        <dbReference type="SMART" id="SM00479"/>
    </source>
</evidence>
<evidence type="ECO:0000256" key="3">
    <source>
        <dbReference type="ARBA" id="ARBA00022801"/>
    </source>
</evidence>
<dbReference type="KEGG" id="aum:AURMO_01076"/>
<dbReference type="InterPro" id="IPR013520">
    <property type="entry name" value="Ribonucl_H"/>
</dbReference>
<keyword evidence="7" id="KW-0963">Cytoplasm</keyword>
<dbReference type="HAMAP" id="MF_00045">
    <property type="entry name" value="Oligoribonuclease"/>
    <property type="match status" value="1"/>
</dbReference>
<dbReference type="InterPro" id="IPR012337">
    <property type="entry name" value="RNaseH-like_sf"/>
</dbReference>
<keyword evidence="10" id="KW-1185">Reference proteome</keyword>
<organism evidence="9 10">
    <name type="scientific">Aurantimicrobium photophilum</name>
    <dbReference type="NCBI Taxonomy" id="1987356"/>
    <lineage>
        <taxon>Bacteria</taxon>
        <taxon>Bacillati</taxon>
        <taxon>Actinomycetota</taxon>
        <taxon>Actinomycetes</taxon>
        <taxon>Micrococcales</taxon>
        <taxon>Microbacteriaceae</taxon>
        <taxon>Aurantimicrobium</taxon>
    </lineage>
</organism>
<dbReference type="Gene3D" id="3.30.420.10">
    <property type="entry name" value="Ribonuclease H-like superfamily/Ribonuclease H"/>
    <property type="match status" value="1"/>
</dbReference>
<dbReference type="EC" id="3.1.-.-" evidence="7"/>
<dbReference type="Proteomes" id="UP000246894">
    <property type="component" value="Chromosome"/>
</dbReference>
<comment type="subcellular location">
    <subcellularLocation>
        <location evidence="7">Cytoplasm</location>
    </subcellularLocation>
</comment>
<dbReference type="GO" id="GO:0000175">
    <property type="term" value="F:3'-5'-RNA exonuclease activity"/>
    <property type="evidence" value="ECO:0007669"/>
    <property type="project" value="InterPro"/>
</dbReference>
<dbReference type="Pfam" id="PF00929">
    <property type="entry name" value="RNase_T"/>
    <property type="match status" value="1"/>
</dbReference>
<proteinExistence type="inferred from homology"/>
<comment type="function">
    <text evidence="5 7">3'-to-5' exoribonuclease specific for small oligoribonucleotides.</text>
</comment>
<evidence type="ECO:0000256" key="1">
    <source>
        <dbReference type="ARBA" id="ARBA00009921"/>
    </source>
</evidence>
<keyword evidence="3 7" id="KW-0378">Hydrolase</keyword>
<dbReference type="GO" id="GO:0003676">
    <property type="term" value="F:nucleic acid binding"/>
    <property type="evidence" value="ECO:0007669"/>
    <property type="project" value="InterPro"/>
</dbReference>
<evidence type="ECO:0000256" key="6">
    <source>
        <dbReference type="ARBA" id="ARBA00070964"/>
    </source>
</evidence>